<keyword evidence="1" id="KW-1133">Transmembrane helix</keyword>
<gene>
    <name evidence="2" type="ORF">DERF_000248</name>
</gene>
<reference evidence="2" key="2">
    <citation type="journal article" date="2022" name="Res Sq">
        <title>Comparative Genomics Reveals Insights into the Divergent Evolution of Astigmatic Mites and Household Pest Adaptations.</title>
        <authorList>
            <person name="Xiong Q."/>
            <person name="Wan A.T.-Y."/>
            <person name="Liu X.-Y."/>
            <person name="Fung C.S.-H."/>
            <person name="Xiao X."/>
            <person name="Malainual N."/>
            <person name="Hou J."/>
            <person name="Wang L."/>
            <person name="Wang M."/>
            <person name="Yang K."/>
            <person name="Cui Y."/>
            <person name="Leung E."/>
            <person name="Nong W."/>
            <person name="Shin S.-K."/>
            <person name="Au S."/>
            <person name="Jeong K.Y."/>
            <person name="Chew F.T."/>
            <person name="Hui J."/>
            <person name="Leung T.F."/>
            <person name="Tungtrongchitr A."/>
            <person name="Zhong N."/>
            <person name="Liu Z."/>
            <person name="Tsui S."/>
        </authorList>
    </citation>
    <scope>NUCLEOTIDE SEQUENCE</scope>
    <source>
        <strain evidence="2">Derf</strain>
        <tissue evidence="2">Whole organism</tissue>
    </source>
</reference>
<name>A0A922I9S3_DERFA</name>
<organism evidence="2 3">
    <name type="scientific">Dermatophagoides farinae</name>
    <name type="common">American house dust mite</name>
    <dbReference type="NCBI Taxonomy" id="6954"/>
    <lineage>
        <taxon>Eukaryota</taxon>
        <taxon>Metazoa</taxon>
        <taxon>Ecdysozoa</taxon>
        <taxon>Arthropoda</taxon>
        <taxon>Chelicerata</taxon>
        <taxon>Arachnida</taxon>
        <taxon>Acari</taxon>
        <taxon>Acariformes</taxon>
        <taxon>Sarcoptiformes</taxon>
        <taxon>Astigmata</taxon>
        <taxon>Psoroptidia</taxon>
        <taxon>Analgoidea</taxon>
        <taxon>Pyroglyphidae</taxon>
        <taxon>Dermatophagoidinae</taxon>
        <taxon>Dermatophagoides</taxon>
    </lineage>
</organism>
<proteinExistence type="predicted"/>
<sequence length="65" mass="7157">MVAVQTTDDGPAVVTPVIVTGCIIDVVFATAFTFCNHEKKNKRLANTKYQSRECQPNGWMILLDG</sequence>
<reference evidence="2" key="1">
    <citation type="submission" date="2013-05" db="EMBL/GenBank/DDBJ databases">
        <authorList>
            <person name="Yim A.K.Y."/>
            <person name="Chan T.F."/>
            <person name="Ji K.M."/>
            <person name="Liu X.Y."/>
            <person name="Zhou J.W."/>
            <person name="Li R.Q."/>
            <person name="Yang K.Y."/>
            <person name="Li J."/>
            <person name="Li M."/>
            <person name="Law P.T.W."/>
            <person name="Wu Y.L."/>
            <person name="Cai Z.L."/>
            <person name="Qin H."/>
            <person name="Bao Y."/>
            <person name="Leung R.K.K."/>
            <person name="Ng P.K.S."/>
            <person name="Zou J."/>
            <person name="Zhong X.J."/>
            <person name="Ran P.X."/>
            <person name="Zhong N.S."/>
            <person name="Liu Z.G."/>
            <person name="Tsui S.K.W."/>
        </authorList>
    </citation>
    <scope>NUCLEOTIDE SEQUENCE</scope>
    <source>
        <strain evidence="2">Derf</strain>
        <tissue evidence="2">Whole organism</tissue>
    </source>
</reference>
<dbReference type="AlphaFoldDB" id="A0A922I9S3"/>
<evidence type="ECO:0000313" key="3">
    <source>
        <dbReference type="Proteomes" id="UP000790347"/>
    </source>
</evidence>
<keyword evidence="1" id="KW-0812">Transmembrane</keyword>
<dbReference type="EMBL" id="ASGP02000001">
    <property type="protein sequence ID" value="KAH9526140.1"/>
    <property type="molecule type" value="Genomic_DNA"/>
</dbReference>
<comment type="caution">
    <text evidence="2">The sequence shown here is derived from an EMBL/GenBank/DDBJ whole genome shotgun (WGS) entry which is preliminary data.</text>
</comment>
<feature type="transmembrane region" description="Helical" evidence="1">
    <location>
        <begin position="12"/>
        <end position="34"/>
    </location>
</feature>
<protein>
    <submittedName>
        <fullName evidence="2">Uncharacterized protein</fullName>
    </submittedName>
</protein>
<evidence type="ECO:0000313" key="2">
    <source>
        <dbReference type="EMBL" id="KAH9526140.1"/>
    </source>
</evidence>
<keyword evidence="3" id="KW-1185">Reference proteome</keyword>
<keyword evidence="1" id="KW-0472">Membrane</keyword>
<accession>A0A922I9S3</accession>
<evidence type="ECO:0000256" key="1">
    <source>
        <dbReference type="SAM" id="Phobius"/>
    </source>
</evidence>
<dbReference type="Proteomes" id="UP000790347">
    <property type="component" value="Unassembled WGS sequence"/>
</dbReference>